<protein>
    <submittedName>
        <fullName evidence="1">Uncharacterized protein</fullName>
    </submittedName>
</protein>
<sequence length="118" mass="12889">MNDKHNPFVRVGSMLYVMSIHIYRHGCQLCSHCRLQDQCAAQCSLSCPRASSSVFRYICISSKRSLMSSAVSPRRAVPQARIMFVSASIAVRSTLASALISIEAAILLSIAVRCCCCS</sequence>
<evidence type="ECO:0000313" key="1">
    <source>
        <dbReference type="EMBL" id="CDF36055.1"/>
    </source>
</evidence>
<evidence type="ECO:0000313" key="2">
    <source>
        <dbReference type="Proteomes" id="UP000012073"/>
    </source>
</evidence>
<keyword evidence="2" id="KW-1185">Reference proteome</keyword>
<dbReference type="Gramene" id="CDF36055">
    <property type="protein sequence ID" value="CDF36055"/>
    <property type="gene ID" value="CHC_T00004470001"/>
</dbReference>
<proteinExistence type="predicted"/>
<gene>
    <name evidence="1" type="ORF">CHC_T00004470001</name>
</gene>
<dbReference type="KEGG" id="ccp:CHC_T00004470001"/>
<dbReference type="EMBL" id="HG001758">
    <property type="protein sequence ID" value="CDF36055.1"/>
    <property type="molecule type" value="Genomic_DNA"/>
</dbReference>
<name>R7QF73_CHOCR</name>
<dbReference type="Proteomes" id="UP000012073">
    <property type="component" value="Unassembled WGS sequence"/>
</dbReference>
<reference evidence="2" key="1">
    <citation type="journal article" date="2013" name="Proc. Natl. Acad. Sci. U.S.A.">
        <title>Genome structure and metabolic features in the red seaweed Chondrus crispus shed light on evolution of the Archaeplastida.</title>
        <authorList>
            <person name="Collen J."/>
            <person name="Porcel B."/>
            <person name="Carre W."/>
            <person name="Ball S.G."/>
            <person name="Chaparro C."/>
            <person name="Tonon T."/>
            <person name="Barbeyron T."/>
            <person name="Michel G."/>
            <person name="Noel B."/>
            <person name="Valentin K."/>
            <person name="Elias M."/>
            <person name="Artiguenave F."/>
            <person name="Arun A."/>
            <person name="Aury J.M."/>
            <person name="Barbosa-Neto J.F."/>
            <person name="Bothwell J.H."/>
            <person name="Bouget F.Y."/>
            <person name="Brillet L."/>
            <person name="Cabello-Hurtado F."/>
            <person name="Capella-Gutierrez S."/>
            <person name="Charrier B."/>
            <person name="Cladiere L."/>
            <person name="Cock J.M."/>
            <person name="Coelho S.M."/>
            <person name="Colleoni C."/>
            <person name="Czjzek M."/>
            <person name="Da Silva C."/>
            <person name="Delage L."/>
            <person name="Denoeud F."/>
            <person name="Deschamps P."/>
            <person name="Dittami S.M."/>
            <person name="Gabaldon T."/>
            <person name="Gachon C.M."/>
            <person name="Groisillier A."/>
            <person name="Herve C."/>
            <person name="Jabbari K."/>
            <person name="Katinka M."/>
            <person name="Kloareg B."/>
            <person name="Kowalczyk N."/>
            <person name="Labadie K."/>
            <person name="Leblanc C."/>
            <person name="Lopez P.J."/>
            <person name="McLachlan D.H."/>
            <person name="Meslet-Cladiere L."/>
            <person name="Moustafa A."/>
            <person name="Nehr Z."/>
            <person name="Nyvall Collen P."/>
            <person name="Panaud O."/>
            <person name="Partensky F."/>
            <person name="Poulain J."/>
            <person name="Rensing S.A."/>
            <person name="Rousvoal S."/>
            <person name="Samson G."/>
            <person name="Symeonidi A."/>
            <person name="Weissenbach J."/>
            <person name="Zambounis A."/>
            <person name="Wincker P."/>
            <person name="Boyen C."/>
        </authorList>
    </citation>
    <scope>NUCLEOTIDE SEQUENCE [LARGE SCALE GENOMIC DNA]</scope>
    <source>
        <strain evidence="2">cv. Stackhouse</strain>
    </source>
</reference>
<dbReference type="AlphaFoldDB" id="R7QF73"/>
<dbReference type="GeneID" id="17323591"/>
<organism evidence="1 2">
    <name type="scientific">Chondrus crispus</name>
    <name type="common">Carrageen Irish moss</name>
    <name type="synonym">Polymorpha crispa</name>
    <dbReference type="NCBI Taxonomy" id="2769"/>
    <lineage>
        <taxon>Eukaryota</taxon>
        <taxon>Rhodophyta</taxon>
        <taxon>Florideophyceae</taxon>
        <taxon>Rhodymeniophycidae</taxon>
        <taxon>Gigartinales</taxon>
        <taxon>Gigartinaceae</taxon>
        <taxon>Chondrus</taxon>
    </lineage>
</organism>
<accession>R7QF73</accession>
<dbReference type="RefSeq" id="XP_005715874.1">
    <property type="nucleotide sequence ID" value="XM_005715817.1"/>
</dbReference>